<dbReference type="InterPro" id="IPR008727">
    <property type="entry name" value="PAAR_motif"/>
</dbReference>
<name>A0ABW9DU17_9BURK</name>
<reference evidence="1 2" key="1">
    <citation type="journal article" date="2024" name="Chem. Sci.">
        <title>Discovery of megapolipeptins by genome mining of a Burkholderiales bacteria collection.</title>
        <authorList>
            <person name="Paulo B.S."/>
            <person name="Recchia M.J.J."/>
            <person name="Lee S."/>
            <person name="Fergusson C.H."/>
            <person name="Romanowski S.B."/>
            <person name="Hernandez A."/>
            <person name="Krull N."/>
            <person name="Liu D.Y."/>
            <person name="Cavanagh H."/>
            <person name="Bos A."/>
            <person name="Gray C.A."/>
            <person name="Murphy B.T."/>
            <person name="Linington R.G."/>
            <person name="Eustaquio A.S."/>
        </authorList>
    </citation>
    <scope>NUCLEOTIDE SEQUENCE [LARGE SCALE GENOMIC DNA]</scope>
    <source>
        <strain evidence="1 2">RL17-338-BIC-A</strain>
    </source>
</reference>
<dbReference type="RefSeq" id="WP_408234202.1">
    <property type="nucleotide sequence ID" value="NZ_JAQQCF010000012.1"/>
</dbReference>
<dbReference type="Proteomes" id="UP001629432">
    <property type="component" value="Unassembled WGS sequence"/>
</dbReference>
<proteinExistence type="predicted"/>
<accession>A0ABW9DU17</accession>
<gene>
    <name evidence="1" type="ORF">PQQ63_15730</name>
</gene>
<keyword evidence="2" id="KW-1185">Reference proteome</keyword>
<evidence type="ECO:0000313" key="1">
    <source>
        <dbReference type="EMBL" id="MFM0638149.1"/>
    </source>
</evidence>
<sequence>MQRYLILDGDHTTASGTVHAHPTTMSFSGRHVAHEGDDVVCPGCNTTCKIKCDAPRLMMPGPGGRRTALSDDLCICKCDPPPKLVASQQAMSVDACWSNPTVTETNFRLYGNW</sequence>
<comment type="caution">
    <text evidence="1">The sequence shown here is derived from an EMBL/GenBank/DDBJ whole genome shotgun (WGS) entry which is preliminary data.</text>
</comment>
<protein>
    <submittedName>
        <fullName evidence="1">PAAR domain-containing protein</fullName>
    </submittedName>
</protein>
<dbReference type="Pfam" id="PF05488">
    <property type="entry name" value="PAAR_motif"/>
    <property type="match status" value="1"/>
</dbReference>
<dbReference type="CDD" id="cd14744">
    <property type="entry name" value="PAAR_CT_2"/>
    <property type="match status" value="1"/>
</dbReference>
<dbReference type="EMBL" id="JAQQCF010000012">
    <property type="protein sequence ID" value="MFM0638149.1"/>
    <property type="molecule type" value="Genomic_DNA"/>
</dbReference>
<evidence type="ECO:0000313" key="2">
    <source>
        <dbReference type="Proteomes" id="UP001629432"/>
    </source>
</evidence>
<organism evidence="1 2">
    <name type="scientific">Paraburkholderia metrosideri</name>
    <dbReference type="NCBI Taxonomy" id="580937"/>
    <lineage>
        <taxon>Bacteria</taxon>
        <taxon>Pseudomonadati</taxon>
        <taxon>Pseudomonadota</taxon>
        <taxon>Betaproteobacteria</taxon>
        <taxon>Burkholderiales</taxon>
        <taxon>Burkholderiaceae</taxon>
        <taxon>Paraburkholderia</taxon>
    </lineage>
</organism>